<organism evidence="2 3">
    <name type="scientific">Microbispora corallina</name>
    <dbReference type="NCBI Taxonomy" id="83302"/>
    <lineage>
        <taxon>Bacteria</taxon>
        <taxon>Bacillati</taxon>
        <taxon>Actinomycetota</taxon>
        <taxon>Actinomycetes</taxon>
        <taxon>Streptosporangiales</taxon>
        <taxon>Streptosporangiaceae</taxon>
        <taxon>Microbispora</taxon>
    </lineage>
</organism>
<dbReference type="EMBL" id="BOOC01000044">
    <property type="protein sequence ID" value="GIH43745.1"/>
    <property type="molecule type" value="Genomic_DNA"/>
</dbReference>
<feature type="signal peptide" evidence="1">
    <location>
        <begin position="1"/>
        <end position="29"/>
    </location>
</feature>
<keyword evidence="3" id="KW-1185">Reference proteome</keyword>
<dbReference type="CDD" id="cd09604">
    <property type="entry name" value="M1_APN_like"/>
    <property type="match status" value="1"/>
</dbReference>
<gene>
    <name evidence="2" type="ORF">Mco01_67450</name>
</gene>
<evidence type="ECO:0008006" key="4">
    <source>
        <dbReference type="Google" id="ProtNLM"/>
    </source>
</evidence>
<accession>A0ABQ4G9J0</accession>
<feature type="chain" id="PRO_5047124983" description="Metallopeptidase" evidence="1">
    <location>
        <begin position="30"/>
        <end position="447"/>
    </location>
</feature>
<evidence type="ECO:0000256" key="1">
    <source>
        <dbReference type="SAM" id="SignalP"/>
    </source>
</evidence>
<name>A0ABQ4G9J0_9ACTN</name>
<comment type="caution">
    <text evidence="2">The sequence shown here is derived from an EMBL/GenBank/DDBJ whole genome shotgun (WGS) entry which is preliminary data.</text>
</comment>
<evidence type="ECO:0000313" key="2">
    <source>
        <dbReference type="EMBL" id="GIH43745.1"/>
    </source>
</evidence>
<dbReference type="SUPFAM" id="SSF55486">
    <property type="entry name" value="Metalloproteases ('zincins'), catalytic domain"/>
    <property type="match status" value="1"/>
</dbReference>
<dbReference type="InterPro" id="IPR027268">
    <property type="entry name" value="Peptidase_M4/M1_CTD_sf"/>
</dbReference>
<reference evidence="2 3" key="1">
    <citation type="submission" date="2021-01" db="EMBL/GenBank/DDBJ databases">
        <title>Whole genome shotgun sequence of Microbispora corallina NBRC 16416.</title>
        <authorList>
            <person name="Komaki H."/>
            <person name="Tamura T."/>
        </authorList>
    </citation>
    <scope>NUCLEOTIDE SEQUENCE [LARGE SCALE GENOMIC DNA]</scope>
    <source>
        <strain evidence="2 3">NBRC 16416</strain>
    </source>
</reference>
<evidence type="ECO:0000313" key="3">
    <source>
        <dbReference type="Proteomes" id="UP000603904"/>
    </source>
</evidence>
<dbReference type="RefSeq" id="WP_204060808.1">
    <property type="nucleotide sequence ID" value="NZ_BAAAGP010000035.1"/>
</dbReference>
<proteinExistence type="predicted"/>
<sequence>MTWRRLAGLLLVAAVVLPVPLAVAPAALADGIRTPRNPSYTVRLTGDATGTVWTGHISVAFANPSVDPLGDVNLRLWGNARGSCRSAPVTVTHVTGGRAGPLTVGCTSLRVALATRLRRGQSAVVGFDVTIRVPPGAGRFGRSGPYRYLGGALPVLAVRDGAGWHREPPTRLGPHAYTVAGDFSVTLDHPSALLVPATGTASDAPGAPGRTVTTVTASGVRDFAWAAGPFVRTSGVTGAGTVVNVYRTAGVAAGRAAALTSVAARAMDTYAQFGAYPYGEVDVVLDGRLGEAGTAYPGVVFGRPETLPLARSLARQWWYGVVGSDGYGSPWLDEAFSAYAADLYLGRTGAGCGRRTAWASRDEKVTNSMAYWEAHPGRYATVVAGYGSCALHDLRRALGAETMRTLLRTYARATWDGVATTAVFTSHAQAVSPAYLSAFWRTHRIAN</sequence>
<dbReference type="Proteomes" id="UP000603904">
    <property type="component" value="Unassembled WGS sequence"/>
</dbReference>
<dbReference type="Gene3D" id="1.10.390.10">
    <property type="entry name" value="Neutral Protease Domain 2"/>
    <property type="match status" value="1"/>
</dbReference>
<protein>
    <recommendedName>
        <fullName evidence="4">Metallopeptidase</fullName>
    </recommendedName>
</protein>
<keyword evidence="1" id="KW-0732">Signal</keyword>